<dbReference type="RefSeq" id="WP_229385021.1">
    <property type="nucleotide sequence ID" value="NZ_JAGTTN010000004.1"/>
</dbReference>
<sequence length="54" mass="5955">MRNRIISTLTACALAATLAAITYRIGKEDGEDRVLDVVCSAVDQQWDRQSAVCR</sequence>
<evidence type="ECO:0000313" key="2">
    <source>
        <dbReference type="Proteomes" id="UP001139354"/>
    </source>
</evidence>
<accession>A0A9X1LWR4</accession>
<gene>
    <name evidence="1" type="ORF">KEC57_12765</name>
</gene>
<organism evidence="1 2">
    <name type="scientific">Microbacterium allomyrinae</name>
    <dbReference type="NCBI Taxonomy" id="2830666"/>
    <lineage>
        <taxon>Bacteria</taxon>
        <taxon>Bacillati</taxon>
        <taxon>Actinomycetota</taxon>
        <taxon>Actinomycetes</taxon>
        <taxon>Micrococcales</taxon>
        <taxon>Microbacteriaceae</taxon>
        <taxon>Microbacterium</taxon>
    </lineage>
</organism>
<evidence type="ECO:0000313" key="1">
    <source>
        <dbReference type="EMBL" id="MCC2033053.1"/>
    </source>
</evidence>
<dbReference type="AlphaFoldDB" id="A0A9X1LWR4"/>
<dbReference type="EMBL" id="JAGTTN010000004">
    <property type="protein sequence ID" value="MCC2033053.1"/>
    <property type="molecule type" value="Genomic_DNA"/>
</dbReference>
<protein>
    <submittedName>
        <fullName evidence="1">Uncharacterized protein</fullName>
    </submittedName>
</protein>
<comment type="caution">
    <text evidence="1">The sequence shown here is derived from an EMBL/GenBank/DDBJ whole genome shotgun (WGS) entry which is preliminary data.</text>
</comment>
<keyword evidence="2" id="KW-1185">Reference proteome</keyword>
<name>A0A9X1LWR4_9MICO</name>
<dbReference type="Proteomes" id="UP001139354">
    <property type="component" value="Unassembled WGS sequence"/>
</dbReference>
<reference evidence="1" key="1">
    <citation type="submission" date="2021-04" db="EMBL/GenBank/DDBJ databases">
        <title>Microbacterium tenobrionis sp. nov. and Microbacterium allomyrinae sp. nov., isolated from larvae of Tenobrio molitor and Allomyrina dichotoma, respectively.</title>
        <authorList>
            <person name="Lee S.D."/>
        </authorList>
    </citation>
    <scope>NUCLEOTIDE SEQUENCE</scope>
    <source>
        <strain evidence="1">BWT-G7</strain>
    </source>
</reference>
<proteinExistence type="predicted"/>